<keyword evidence="3" id="KW-1185">Reference proteome</keyword>
<reference evidence="2" key="1">
    <citation type="submission" date="2014-09" db="EMBL/GenBank/DDBJ databases">
        <title>Genome sequence of the luminous mushroom Mycena chlorophos for searching fungal bioluminescence genes.</title>
        <authorList>
            <person name="Tanaka Y."/>
            <person name="Kasuga D."/>
            <person name="Oba Y."/>
            <person name="Hase S."/>
            <person name="Sato K."/>
            <person name="Oba Y."/>
            <person name="Sakakibara Y."/>
        </authorList>
    </citation>
    <scope>NUCLEOTIDE SEQUENCE</scope>
</reference>
<proteinExistence type="predicted"/>
<sequence>MAEKKVEVEKMRKLQAGREVEPNLAADVTPKFSPLDHHHQQRKPARRCSPRRVSAVNLQSRRQPKLGPPLAVPRALVLDQGPTKMALVVEPQANDDTTTMKSDSAVHSHSATISPAVLVPQPDGRCCMWRRPRAFSVWQRAYPLPWALSLSLSGIDERCMPTNTAKNTAIASLTQCRAHTTHPPHPERAMHGLLPPSQRAGTYPRLHGPIPATPFTPMARAPPVGGPSNAPAQHLLVARGVCHLWREVVLTTPQLRTTIELDLELGGRITSANRWYHNAVAATLPWVLKQSAGLPLTFHLGFVDPSDASASWLAVLPCPPSSGSP</sequence>
<evidence type="ECO:0000313" key="3">
    <source>
        <dbReference type="Proteomes" id="UP000815677"/>
    </source>
</evidence>
<organism evidence="2 3">
    <name type="scientific">Mycena chlorophos</name>
    <name type="common">Agaric fungus</name>
    <name type="synonym">Agaricus chlorophos</name>
    <dbReference type="NCBI Taxonomy" id="658473"/>
    <lineage>
        <taxon>Eukaryota</taxon>
        <taxon>Fungi</taxon>
        <taxon>Dikarya</taxon>
        <taxon>Basidiomycota</taxon>
        <taxon>Agaricomycotina</taxon>
        <taxon>Agaricomycetes</taxon>
        <taxon>Agaricomycetidae</taxon>
        <taxon>Agaricales</taxon>
        <taxon>Marasmiineae</taxon>
        <taxon>Mycenaceae</taxon>
        <taxon>Mycena</taxon>
    </lineage>
</organism>
<evidence type="ECO:0000313" key="2">
    <source>
        <dbReference type="EMBL" id="GAT56150.1"/>
    </source>
</evidence>
<dbReference type="Proteomes" id="UP000815677">
    <property type="component" value="Unassembled WGS sequence"/>
</dbReference>
<accession>A0ABQ0LYF8</accession>
<feature type="compositionally biased region" description="Basic residues" evidence="1">
    <location>
        <begin position="39"/>
        <end position="50"/>
    </location>
</feature>
<name>A0ABQ0LYF8_MYCCL</name>
<dbReference type="EMBL" id="DF849258">
    <property type="protein sequence ID" value="GAT56150.1"/>
    <property type="molecule type" value="Genomic_DNA"/>
</dbReference>
<evidence type="ECO:0008006" key="4">
    <source>
        <dbReference type="Google" id="ProtNLM"/>
    </source>
</evidence>
<protein>
    <recommendedName>
        <fullName evidence="4">F-box domain-containing protein</fullName>
    </recommendedName>
</protein>
<feature type="compositionally biased region" description="Basic and acidic residues" evidence="1">
    <location>
        <begin position="1"/>
        <end position="21"/>
    </location>
</feature>
<gene>
    <name evidence="2" type="ORF">MCHLO_12836</name>
</gene>
<evidence type="ECO:0000256" key="1">
    <source>
        <dbReference type="SAM" id="MobiDB-lite"/>
    </source>
</evidence>
<feature type="region of interest" description="Disordered" evidence="1">
    <location>
        <begin position="1"/>
        <end position="69"/>
    </location>
</feature>